<gene>
    <name evidence="2" type="ORF">Pyn_01420</name>
</gene>
<feature type="region of interest" description="Disordered" evidence="1">
    <location>
        <begin position="12"/>
        <end position="41"/>
    </location>
</feature>
<dbReference type="Proteomes" id="UP000250321">
    <property type="component" value="Unassembled WGS sequence"/>
</dbReference>
<feature type="compositionally biased region" description="Polar residues" evidence="1">
    <location>
        <begin position="17"/>
        <end position="27"/>
    </location>
</feature>
<name>A0A314Y529_PRUYE</name>
<comment type="caution">
    <text evidence="2">The sequence shown here is derived from an EMBL/GenBank/DDBJ whole genome shotgun (WGS) entry which is preliminary data.</text>
</comment>
<evidence type="ECO:0000256" key="1">
    <source>
        <dbReference type="SAM" id="MobiDB-lite"/>
    </source>
</evidence>
<protein>
    <submittedName>
        <fullName evidence="2">Uncharacterized protein</fullName>
    </submittedName>
</protein>
<accession>A0A314Y529</accession>
<evidence type="ECO:0000313" key="2">
    <source>
        <dbReference type="EMBL" id="PQP99003.1"/>
    </source>
</evidence>
<sequence>MATNKCIQFKNPKFPHTTLTPKQSRPTLRSARVNPRKSNLAPTPALSTSTFLANFDLGILGASSIHCHAEWLKVLGGVGFVERDGVNKLVVVLSYCITKGIFHELSMQC</sequence>
<proteinExistence type="predicted"/>
<keyword evidence="3" id="KW-1185">Reference proteome</keyword>
<dbReference type="AlphaFoldDB" id="A0A314Y529"/>
<dbReference type="OrthoDB" id="10297600at2759"/>
<dbReference type="EMBL" id="PJQY01001850">
    <property type="protein sequence ID" value="PQP99003.1"/>
    <property type="molecule type" value="Genomic_DNA"/>
</dbReference>
<evidence type="ECO:0000313" key="3">
    <source>
        <dbReference type="Proteomes" id="UP000250321"/>
    </source>
</evidence>
<reference evidence="2 3" key="1">
    <citation type="submission" date="2018-02" db="EMBL/GenBank/DDBJ databases">
        <title>Draft genome of wild Prunus yedoensis var. nudiflora.</title>
        <authorList>
            <person name="Baek S."/>
            <person name="Kim J.-H."/>
            <person name="Choi K."/>
            <person name="Kim G.-B."/>
            <person name="Cho A."/>
            <person name="Jang H."/>
            <person name="Shin C.-H."/>
            <person name="Yu H.-J."/>
            <person name="Mun J.-H."/>
        </authorList>
    </citation>
    <scope>NUCLEOTIDE SEQUENCE [LARGE SCALE GENOMIC DNA]</scope>
    <source>
        <strain evidence="3">cv. Jeju island</strain>
        <tissue evidence="2">Leaf</tissue>
    </source>
</reference>
<organism evidence="2 3">
    <name type="scientific">Prunus yedoensis var. nudiflora</name>
    <dbReference type="NCBI Taxonomy" id="2094558"/>
    <lineage>
        <taxon>Eukaryota</taxon>
        <taxon>Viridiplantae</taxon>
        <taxon>Streptophyta</taxon>
        <taxon>Embryophyta</taxon>
        <taxon>Tracheophyta</taxon>
        <taxon>Spermatophyta</taxon>
        <taxon>Magnoliopsida</taxon>
        <taxon>eudicotyledons</taxon>
        <taxon>Gunneridae</taxon>
        <taxon>Pentapetalae</taxon>
        <taxon>rosids</taxon>
        <taxon>fabids</taxon>
        <taxon>Rosales</taxon>
        <taxon>Rosaceae</taxon>
        <taxon>Amygdaloideae</taxon>
        <taxon>Amygdaleae</taxon>
        <taxon>Prunus</taxon>
    </lineage>
</organism>